<organism evidence="1 2">
    <name type="scientific">Mytilus coruscus</name>
    <name type="common">Sea mussel</name>
    <dbReference type="NCBI Taxonomy" id="42192"/>
    <lineage>
        <taxon>Eukaryota</taxon>
        <taxon>Metazoa</taxon>
        <taxon>Spiralia</taxon>
        <taxon>Lophotrochozoa</taxon>
        <taxon>Mollusca</taxon>
        <taxon>Bivalvia</taxon>
        <taxon>Autobranchia</taxon>
        <taxon>Pteriomorphia</taxon>
        <taxon>Mytilida</taxon>
        <taxon>Mytiloidea</taxon>
        <taxon>Mytilidae</taxon>
        <taxon>Mytilinae</taxon>
        <taxon>Mytilus</taxon>
    </lineage>
</organism>
<reference evidence="1 2" key="1">
    <citation type="submission" date="2020-06" db="EMBL/GenBank/DDBJ databases">
        <authorList>
            <person name="Li R."/>
            <person name="Bekaert M."/>
        </authorList>
    </citation>
    <scope>NUCLEOTIDE SEQUENCE [LARGE SCALE GENOMIC DNA]</scope>
    <source>
        <strain evidence="2">wild</strain>
    </source>
</reference>
<name>A0A6J8D3F6_MYTCO</name>
<dbReference type="OrthoDB" id="6180092at2759"/>
<gene>
    <name evidence="1" type="ORF">MCOR_37153</name>
</gene>
<dbReference type="AlphaFoldDB" id="A0A6J8D3F6"/>
<evidence type="ECO:0000313" key="1">
    <source>
        <dbReference type="EMBL" id="CAC5403248.1"/>
    </source>
</evidence>
<dbReference type="EMBL" id="CACVKT020006708">
    <property type="protein sequence ID" value="CAC5403248.1"/>
    <property type="molecule type" value="Genomic_DNA"/>
</dbReference>
<keyword evidence="2" id="KW-1185">Reference proteome</keyword>
<accession>A0A6J8D3F6</accession>
<evidence type="ECO:0000313" key="2">
    <source>
        <dbReference type="Proteomes" id="UP000507470"/>
    </source>
</evidence>
<dbReference type="Proteomes" id="UP000507470">
    <property type="component" value="Unassembled WGS sequence"/>
</dbReference>
<proteinExistence type="predicted"/>
<sequence length="169" mass="18901">MARRKPVTVYNSSNTNVLARVSSYSVIELFRDINLGNFSKQFADSFDQISKSGYSVVEKYSRVEFFPEKAKETAYVSIKPSDNGKSTYIHLCQDHPVQSEGYGVIVTGNFYIRNAKDEWKDIDGINHKPLQNPSRTGPEPTGLNFLATNNHNLEITCITTANAIDNTGN</sequence>
<protein>
    <submittedName>
        <fullName evidence="1">Uncharacterized protein</fullName>
    </submittedName>
</protein>